<dbReference type="PANTHER" id="PTHR46211:SF1">
    <property type="entry name" value="GLYCEROPHOSPHODIESTER PHOSPHODIESTERASE, CYTOPLASMIC"/>
    <property type="match status" value="1"/>
</dbReference>
<dbReference type="Proteomes" id="UP000066014">
    <property type="component" value="Chromosome"/>
</dbReference>
<dbReference type="NCBIfam" id="NF006989">
    <property type="entry name" value="PRK09454.1"/>
    <property type="match status" value="1"/>
</dbReference>
<evidence type="ECO:0000313" key="3">
    <source>
        <dbReference type="Proteomes" id="UP000066014"/>
    </source>
</evidence>
<dbReference type="Gene3D" id="3.20.20.190">
    <property type="entry name" value="Phosphatidylinositol (PI) phosphodiesterase"/>
    <property type="match status" value="1"/>
</dbReference>
<accession>A0A060NQS3</accession>
<protein>
    <submittedName>
        <fullName evidence="2">Glycerophosphoryl diester phosphodiesterase</fullName>
    </submittedName>
</protein>
<proteinExistence type="predicted"/>
<dbReference type="GO" id="GO:0008081">
    <property type="term" value="F:phosphoric diester hydrolase activity"/>
    <property type="evidence" value="ECO:0007669"/>
    <property type="project" value="InterPro"/>
</dbReference>
<keyword evidence="3" id="KW-1185">Reference proteome</keyword>
<dbReference type="Pfam" id="PF03009">
    <property type="entry name" value="GDPD"/>
    <property type="match status" value="1"/>
</dbReference>
<dbReference type="AlphaFoldDB" id="A0A060NQS3"/>
<reference evidence="2 3" key="1">
    <citation type="journal article" date="2014" name="Nat. Commun.">
        <title>Physiological and genomic features of highly alkaliphilic hydrogen-utilizing Betaproteobacteria from a continental serpentinizing site.</title>
        <authorList>
            <person name="Suzuki S."/>
            <person name="Kuenen J.G."/>
            <person name="Schipper K."/>
            <person name="van der Velde S."/>
            <person name="Ishii S."/>
            <person name="Wu A."/>
            <person name="Sorokin D.Y."/>
            <person name="Tenney A."/>
            <person name="Meng X.Y."/>
            <person name="Morrill P.L."/>
            <person name="Kamagata Y."/>
            <person name="Muyzer G."/>
            <person name="Nealson K.H."/>
        </authorList>
    </citation>
    <scope>NUCLEOTIDE SEQUENCE [LARGE SCALE GENOMIC DNA]</scope>
    <source>
        <strain evidence="2 3">B1</strain>
    </source>
</reference>
<sequence length="255" mass="27346">MNPANPTGLSDWPYPYWIAHRGAGKERPENTLCAFEHGSACGFSMFECDVKLSADGVPFLLHDDTLERTTNGRGPADALPWAELAQLDAGGWHSSNSAGEPLPTLATIAAHCLQQGAALNIEIKPMPGQEAATGSAVALAARALWQGQRVPPLLSSFQPAALQAAQQAAPELPRALLLDTLWSGWPEVAAQLGCVAIVCQHRLPDAALMQQARAMGWRVLCYTANRAADVQRLRALGVDGLITDEMHWARSQNLD</sequence>
<dbReference type="KEGG" id="cbab:SMCB_1904"/>
<evidence type="ECO:0000313" key="2">
    <source>
        <dbReference type="EMBL" id="BAO84132.1"/>
    </source>
</evidence>
<dbReference type="InterPro" id="IPR030395">
    <property type="entry name" value="GP_PDE_dom"/>
</dbReference>
<evidence type="ECO:0000259" key="1">
    <source>
        <dbReference type="PROSITE" id="PS51704"/>
    </source>
</evidence>
<dbReference type="OrthoDB" id="9795622at2"/>
<dbReference type="EMBL" id="AP014569">
    <property type="protein sequence ID" value="BAO84132.1"/>
    <property type="molecule type" value="Genomic_DNA"/>
</dbReference>
<organism evidence="2 3">
    <name type="scientific">Serpentinimonas maccroryi</name>
    <dbReference type="NCBI Taxonomy" id="1458426"/>
    <lineage>
        <taxon>Bacteria</taxon>
        <taxon>Pseudomonadati</taxon>
        <taxon>Pseudomonadota</taxon>
        <taxon>Betaproteobacteria</taxon>
        <taxon>Burkholderiales</taxon>
        <taxon>Comamonadaceae</taxon>
        <taxon>Serpentinimonas</taxon>
    </lineage>
</organism>
<dbReference type="RefSeq" id="WP_045536579.1">
    <property type="nucleotide sequence ID" value="NZ_AP014569.1"/>
</dbReference>
<dbReference type="SUPFAM" id="SSF51695">
    <property type="entry name" value="PLC-like phosphodiesterases"/>
    <property type="match status" value="1"/>
</dbReference>
<dbReference type="HOGENOM" id="CLU_030006_3_2_4"/>
<dbReference type="PANTHER" id="PTHR46211">
    <property type="entry name" value="GLYCEROPHOSPHORYL DIESTER PHOSPHODIESTERASE"/>
    <property type="match status" value="1"/>
</dbReference>
<dbReference type="GO" id="GO:0006629">
    <property type="term" value="P:lipid metabolic process"/>
    <property type="evidence" value="ECO:0007669"/>
    <property type="project" value="InterPro"/>
</dbReference>
<dbReference type="STRING" id="1458426.SMCB_1904"/>
<feature type="domain" description="GP-PDE" evidence="1">
    <location>
        <begin position="15"/>
        <end position="253"/>
    </location>
</feature>
<gene>
    <name evidence="2" type="ORF">SMCB_1904</name>
</gene>
<dbReference type="PROSITE" id="PS51704">
    <property type="entry name" value="GP_PDE"/>
    <property type="match status" value="1"/>
</dbReference>
<dbReference type="InterPro" id="IPR017946">
    <property type="entry name" value="PLC-like_Pdiesterase_TIM-brl"/>
</dbReference>
<name>A0A060NQS3_9BURK</name>